<dbReference type="PANTHER" id="PTHR47866:SF2">
    <property type="entry name" value="HYDROXYPROLINE-RICH GLYCOPROTEIN FAMILY PROTEIN"/>
    <property type="match status" value="1"/>
</dbReference>
<accession>A0A7S2XZU0</accession>
<dbReference type="Pfam" id="PF14327">
    <property type="entry name" value="CSTF2_hinge"/>
    <property type="match status" value="1"/>
</dbReference>
<dbReference type="AlphaFoldDB" id="A0A7S2XZU0"/>
<sequence>MKSFVEKDPEQARLLLISHPQVAEALFHMQKLLGMTQQGKAPIRQPEAPAAQASLSNPQYPNQQLQHKINPNPITQPVAPQVAQTSPGHQLLMNPPPSYVGAQVIAVHPSQLQNIPGGKIPVHGQPAVAAPQLAPTSVPNPPSVALQNVPEQLLQQVMNLTPEQLGNLPSERRAQIEQLRMQLSRR</sequence>
<name>A0A7S2XZU0_9STRA</name>
<dbReference type="PANTHER" id="PTHR47866">
    <property type="entry name" value="HYDROXYPROLINE-RICH GLYCOPROTEIN FAMILY PROTEIN"/>
    <property type="match status" value="1"/>
</dbReference>
<dbReference type="EMBL" id="HBHR01007480">
    <property type="protein sequence ID" value="CAD9861145.1"/>
    <property type="molecule type" value="Transcribed_RNA"/>
</dbReference>
<feature type="region of interest" description="Disordered" evidence="1">
    <location>
        <begin position="37"/>
        <end position="63"/>
    </location>
</feature>
<evidence type="ECO:0000256" key="1">
    <source>
        <dbReference type="SAM" id="MobiDB-lite"/>
    </source>
</evidence>
<proteinExistence type="predicted"/>
<dbReference type="Gene3D" id="1.10.20.70">
    <property type="entry name" value="Transcription termination and cleavage factor, C-terminal domain"/>
    <property type="match status" value="1"/>
</dbReference>
<evidence type="ECO:0000313" key="4">
    <source>
        <dbReference type="EMBL" id="CAD9861145.1"/>
    </source>
</evidence>
<feature type="domain" description="Transcription termination and cleavage factor C-terminal" evidence="2">
    <location>
        <begin position="151"/>
        <end position="185"/>
    </location>
</feature>
<protein>
    <recommendedName>
        <fullName evidence="5">Transcription termination and cleavage factor C-terminal domain-containing protein</fullName>
    </recommendedName>
</protein>
<gene>
    <name evidence="4" type="ORF">FJAP1339_LOCUS3667</name>
</gene>
<dbReference type="InterPro" id="IPR025742">
    <property type="entry name" value="CSTF2_hinge"/>
</dbReference>
<organism evidence="4">
    <name type="scientific">Fibrocapsa japonica</name>
    <dbReference type="NCBI Taxonomy" id="94617"/>
    <lineage>
        <taxon>Eukaryota</taxon>
        <taxon>Sar</taxon>
        <taxon>Stramenopiles</taxon>
        <taxon>Ochrophyta</taxon>
        <taxon>Raphidophyceae</taxon>
        <taxon>Chattonellales</taxon>
        <taxon>Chattonellaceae</taxon>
        <taxon>Fibrocapsa</taxon>
    </lineage>
</organism>
<evidence type="ECO:0000259" key="3">
    <source>
        <dbReference type="Pfam" id="PF14327"/>
    </source>
</evidence>
<evidence type="ECO:0000259" key="2">
    <source>
        <dbReference type="Pfam" id="PF14304"/>
    </source>
</evidence>
<evidence type="ECO:0008006" key="5">
    <source>
        <dbReference type="Google" id="ProtNLM"/>
    </source>
</evidence>
<dbReference type="InterPro" id="IPR026896">
    <property type="entry name" value="CSTF_C"/>
</dbReference>
<dbReference type="Pfam" id="PF14304">
    <property type="entry name" value="CSTF_C"/>
    <property type="match status" value="1"/>
</dbReference>
<dbReference type="InterPro" id="IPR038192">
    <property type="entry name" value="CSTF_C_sf"/>
</dbReference>
<feature type="compositionally biased region" description="Polar residues" evidence="1">
    <location>
        <begin position="53"/>
        <end position="63"/>
    </location>
</feature>
<reference evidence="4" key="1">
    <citation type="submission" date="2021-01" db="EMBL/GenBank/DDBJ databases">
        <authorList>
            <person name="Corre E."/>
            <person name="Pelletier E."/>
            <person name="Niang G."/>
            <person name="Scheremetjew M."/>
            <person name="Finn R."/>
            <person name="Kale V."/>
            <person name="Holt S."/>
            <person name="Cochrane G."/>
            <person name="Meng A."/>
            <person name="Brown T."/>
            <person name="Cohen L."/>
        </authorList>
    </citation>
    <scope>NUCLEOTIDE SEQUENCE</scope>
    <source>
        <strain evidence="4">CCMP1661</strain>
    </source>
</reference>
<feature type="domain" description="Cleavage stimulation factor subunit 2 hinge" evidence="3">
    <location>
        <begin position="1"/>
        <end position="39"/>
    </location>
</feature>
<dbReference type="GO" id="GO:0031124">
    <property type="term" value="P:mRNA 3'-end processing"/>
    <property type="evidence" value="ECO:0007669"/>
    <property type="project" value="InterPro"/>
</dbReference>